<evidence type="ECO:0000259" key="9">
    <source>
        <dbReference type="PROSITE" id="PS50075"/>
    </source>
</evidence>
<dbReference type="PANTHER" id="PTHR43775">
    <property type="entry name" value="FATTY ACID SYNTHASE"/>
    <property type="match status" value="1"/>
</dbReference>
<dbReference type="InterPro" id="IPR016036">
    <property type="entry name" value="Malonyl_transacylase_ACP-bd"/>
</dbReference>
<dbReference type="KEGG" id="slom:PXH66_02470"/>
<dbReference type="GO" id="GO:0006633">
    <property type="term" value="P:fatty acid biosynthetic process"/>
    <property type="evidence" value="ECO:0007669"/>
    <property type="project" value="TreeGrafter"/>
</dbReference>
<dbReference type="FunFam" id="3.40.47.10:FF:000042">
    <property type="entry name" value="Polyketide synthase Pks13"/>
    <property type="match status" value="1"/>
</dbReference>
<evidence type="ECO:0000259" key="10">
    <source>
        <dbReference type="PROSITE" id="PS52004"/>
    </source>
</evidence>
<dbReference type="Proteomes" id="UP001218638">
    <property type="component" value="Chromosome"/>
</dbReference>
<dbReference type="Gene3D" id="3.30.70.3290">
    <property type="match status" value="1"/>
</dbReference>
<dbReference type="Pfam" id="PF00550">
    <property type="entry name" value="PP-binding"/>
    <property type="match status" value="1"/>
</dbReference>
<dbReference type="PROSITE" id="PS50075">
    <property type="entry name" value="CARRIER"/>
    <property type="match status" value="1"/>
</dbReference>
<dbReference type="Gene3D" id="3.40.366.10">
    <property type="entry name" value="Malonyl-Coenzyme A Acyl Carrier Protein, domain 2"/>
    <property type="match status" value="1"/>
</dbReference>
<dbReference type="SUPFAM" id="SSF52777">
    <property type="entry name" value="CoA-dependent acyltransferases"/>
    <property type="match status" value="2"/>
</dbReference>
<dbReference type="SMART" id="SM00827">
    <property type="entry name" value="PKS_AT"/>
    <property type="match status" value="1"/>
</dbReference>
<dbReference type="EMBL" id="CP119075">
    <property type="protein sequence ID" value="WED65710.1"/>
    <property type="molecule type" value="Genomic_DNA"/>
</dbReference>
<dbReference type="InterPro" id="IPR016035">
    <property type="entry name" value="Acyl_Trfase/lysoPLipase"/>
</dbReference>
<dbReference type="SUPFAM" id="SSF53901">
    <property type="entry name" value="Thiolase-like"/>
    <property type="match status" value="1"/>
</dbReference>
<keyword evidence="3" id="KW-0597">Phosphoprotein</keyword>
<keyword evidence="6" id="KW-0443">Lipid metabolism</keyword>
<accession>A0AAE9ZYZ1</accession>
<dbReference type="InterPro" id="IPR020806">
    <property type="entry name" value="PKS_PP-bd"/>
</dbReference>
<protein>
    <submittedName>
        <fullName evidence="11">SDR family NAD(P)-dependent oxidoreductase</fullName>
    </submittedName>
</protein>
<dbReference type="InterPro" id="IPR023213">
    <property type="entry name" value="CAT-like_dom_sf"/>
</dbReference>
<dbReference type="CDD" id="cd00833">
    <property type="entry name" value="PKS"/>
    <property type="match status" value="1"/>
</dbReference>
<dbReference type="PANTHER" id="PTHR43775:SF51">
    <property type="entry name" value="INACTIVE PHENOLPHTHIOCEROL SYNTHESIS POLYKETIDE SYNTHASE TYPE I PKS1-RELATED"/>
    <property type="match status" value="1"/>
</dbReference>
<evidence type="ECO:0000313" key="11">
    <source>
        <dbReference type="EMBL" id="WED65710.1"/>
    </source>
</evidence>
<dbReference type="GO" id="GO:0044550">
    <property type="term" value="P:secondary metabolite biosynthetic process"/>
    <property type="evidence" value="ECO:0007669"/>
    <property type="project" value="UniProtKB-ARBA"/>
</dbReference>
<dbReference type="Pfam" id="PF16197">
    <property type="entry name" value="KAsynt_C_assoc"/>
    <property type="match status" value="1"/>
</dbReference>
<evidence type="ECO:0000256" key="1">
    <source>
        <dbReference type="ARBA" id="ARBA00001957"/>
    </source>
</evidence>
<dbReference type="Pfam" id="PF08659">
    <property type="entry name" value="KR"/>
    <property type="match status" value="1"/>
</dbReference>
<dbReference type="SUPFAM" id="SSF55048">
    <property type="entry name" value="Probable ACP-binding domain of malonyl-CoA ACP transacylase"/>
    <property type="match status" value="1"/>
</dbReference>
<dbReference type="SUPFAM" id="SSF51735">
    <property type="entry name" value="NAD(P)-binding Rossmann-fold domains"/>
    <property type="match status" value="2"/>
</dbReference>
<dbReference type="Gene3D" id="3.40.47.10">
    <property type="match status" value="1"/>
</dbReference>
<dbReference type="Pfam" id="PF02801">
    <property type="entry name" value="Ketoacyl-synt_C"/>
    <property type="match status" value="1"/>
</dbReference>
<dbReference type="SUPFAM" id="SSF47336">
    <property type="entry name" value="ACP-like"/>
    <property type="match status" value="1"/>
</dbReference>
<dbReference type="InterPro" id="IPR014030">
    <property type="entry name" value="Ketoacyl_synth_N"/>
</dbReference>
<dbReference type="InterPro" id="IPR016039">
    <property type="entry name" value="Thiolase-like"/>
</dbReference>
<dbReference type="SUPFAM" id="SSF52151">
    <property type="entry name" value="FabD/lysophospholipase-like"/>
    <property type="match status" value="1"/>
</dbReference>
<keyword evidence="5" id="KW-0276">Fatty acid metabolism</keyword>
<dbReference type="Gene3D" id="3.30.559.10">
    <property type="entry name" value="Chloramphenicol acetyltransferase-like domain"/>
    <property type="match status" value="1"/>
</dbReference>
<evidence type="ECO:0000256" key="5">
    <source>
        <dbReference type="ARBA" id="ARBA00022832"/>
    </source>
</evidence>
<dbReference type="Pfam" id="PF00698">
    <property type="entry name" value="Acyl_transf_1"/>
    <property type="match status" value="1"/>
</dbReference>
<reference evidence="11" key="1">
    <citation type="submission" date="2023-03" db="EMBL/GenBank/DDBJ databases">
        <title>Lomoglobus Profundus gen. nov., sp. nov., a novel member of the phylum Verrucomicrobia, isolated from deep-marine sediment of South China Sea.</title>
        <authorList>
            <person name="Ahmad T."/>
            <person name="Ishaq S.E."/>
            <person name="Wang F."/>
        </authorList>
    </citation>
    <scope>NUCLEOTIDE SEQUENCE</scope>
    <source>
        <strain evidence="11">LMO-M01</strain>
    </source>
</reference>
<evidence type="ECO:0000256" key="4">
    <source>
        <dbReference type="ARBA" id="ARBA00022679"/>
    </source>
</evidence>
<dbReference type="Gene3D" id="3.30.559.30">
    <property type="entry name" value="Nonribosomal peptide synthetase, condensation domain"/>
    <property type="match status" value="1"/>
</dbReference>
<evidence type="ECO:0000313" key="12">
    <source>
        <dbReference type="Proteomes" id="UP001218638"/>
    </source>
</evidence>
<gene>
    <name evidence="11" type="ORF">PXH66_02470</name>
</gene>
<evidence type="ECO:0000256" key="8">
    <source>
        <dbReference type="SAM" id="MobiDB-lite"/>
    </source>
</evidence>
<dbReference type="InterPro" id="IPR014031">
    <property type="entry name" value="Ketoacyl_synth_C"/>
</dbReference>
<name>A0AAE9ZYZ1_9BACT</name>
<dbReference type="InterPro" id="IPR001227">
    <property type="entry name" value="Ac_transferase_dom_sf"/>
</dbReference>
<keyword evidence="2" id="KW-0596">Phosphopantetheine</keyword>
<feature type="domain" description="Ketosynthase family 3 (KS3)" evidence="10">
    <location>
        <begin position="13"/>
        <end position="441"/>
    </location>
</feature>
<dbReference type="InterPro" id="IPR020841">
    <property type="entry name" value="PKS_Beta-ketoAc_synthase_dom"/>
</dbReference>
<dbReference type="InterPro" id="IPR057326">
    <property type="entry name" value="KR_dom"/>
</dbReference>
<evidence type="ECO:0000256" key="2">
    <source>
        <dbReference type="ARBA" id="ARBA00022450"/>
    </source>
</evidence>
<dbReference type="InterPro" id="IPR013968">
    <property type="entry name" value="PKS_KR"/>
</dbReference>
<dbReference type="Gene3D" id="3.40.50.720">
    <property type="entry name" value="NAD(P)-binding Rossmann-like Domain"/>
    <property type="match status" value="1"/>
</dbReference>
<evidence type="ECO:0000256" key="6">
    <source>
        <dbReference type="ARBA" id="ARBA00023098"/>
    </source>
</evidence>
<organism evidence="11 12">
    <name type="scientific">Synoicihabitans lomoniglobus</name>
    <dbReference type="NCBI Taxonomy" id="2909285"/>
    <lineage>
        <taxon>Bacteria</taxon>
        <taxon>Pseudomonadati</taxon>
        <taxon>Verrucomicrobiota</taxon>
        <taxon>Opitutia</taxon>
        <taxon>Opitutales</taxon>
        <taxon>Opitutaceae</taxon>
        <taxon>Synoicihabitans</taxon>
    </lineage>
</organism>
<keyword evidence="12" id="KW-1185">Reference proteome</keyword>
<dbReference type="InterPro" id="IPR006162">
    <property type="entry name" value="Ppantetheine_attach_site"/>
</dbReference>
<comment type="cofactor">
    <cofactor evidence="1">
        <name>pantetheine 4'-phosphate</name>
        <dbReference type="ChEBI" id="CHEBI:47942"/>
    </cofactor>
</comment>
<dbReference type="SMART" id="SM00825">
    <property type="entry name" value="PKS_KS"/>
    <property type="match status" value="1"/>
</dbReference>
<dbReference type="RefSeq" id="WP_330930240.1">
    <property type="nucleotide sequence ID" value="NZ_CP119075.1"/>
</dbReference>
<dbReference type="SMART" id="SM00823">
    <property type="entry name" value="PKS_PP"/>
    <property type="match status" value="1"/>
</dbReference>
<dbReference type="InterPro" id="IPR050091">
    <property type="entry name" value="PKS_NRPS_Biosynth_Enz"/>
</dbReference>
<evidence type="ECO:0000256" key="3">
    <source>
        <dbReference type="ARBA" id="ARBA00022553"/>
    </source>
</evidence>
<dbReference type="InterPro" id="IPR001242">
    <property type="entry name" value="Condensation_dom"/>
</dbReference>
<evidence type="ECO:0000256" key="7">
    <source>
        <dbReference type="ARBA" id="ARBA00023268"/>
    </source>
</evidence>
<dbReference type="FunFam" id="1.10.1200.10:FF:000016">
    <property type="entry name" value="Non-ribosomal peptide synthase"/>
    <property type="match status" value="1"/>
</dbReference>
<dbReference type="InterPro" id="IPR014043">
    <property type="entry name" value="Acyl_transferase_dom"/>
</dbReference>
<dbReference type="InterPro" id="IPR009081">
    <property type="entry name" value="PP-bd_ACP"/>
</dbReference>
<keyword evidence="7" id="KW-0511">Multifunctional enzyme</keyword>
<dbReference type="InterPro" id="IPR036291">
    <property type="entry name" value="NAD(P)-bd_dom_sf"/>
</dbReference>
<proteinExistence type="predicted"/>
<dbReference type="CDD" id="cd19531">
    <property type="entry name" value="LCL_NRPS-like"/>
    <property type="match status" value="1"/>
</dbReference>
<dbReference type="PROSITE" id="PS00012">
    <property type="entry name" value="PHOSPHOPANTETHEINE"/>
    <property type="match status" value="1"/>
</dbReference>
<keyword evidence="4" id="KW-0808">Transferase</keyword>
<dbReference type="InterPro" id="IPR036736">
    <property type="entry name" value="ACP-like_sf"/>
</dbReference>
<feature type="region of interest" description="Disordered" evidence="8">
    <location>
        <begin position="1330"/>
        <end position="1353"/>
    </location>
</feature>
<dbReference type="Pfam" id="PF00109">
    <property type="entry name" value="ketoacyl-synt"/>
    <property type="match status" value="1"/>
</dbReference>
<dbReference type="SMART" id="SM00822">
    <property type="entry name" value="PKS_KR"/>
    <property type="match status" value="1"/>
</dbReference>
<sequence length="1895" mass="201885">MSSAADTTRSPRDQDIAVIGMACRFPGAPDLAAFLDLLRSGREGITHFTVEELIAAGLDPKLVNRPDYVRANAVLPEPGRFDAAFFGYTPREAELLDIQQRAFLETAWTAVEHAGYDPTQLTGPCGVFAGSGLNTYLLHQIAANPAAIASAGEFQVMIANDKDHLATRVAYKLNLTGPGLTVQTACSTSLVAVHLACQSLLSGESEVALAGGVSIRVPQTTGYLHQEGMILSADGHCRAFDADASGTVGGNGVGAVLLKRASDAIADGDSIHAIVRGSAINNDGAAKVGYTAPGLDGQATVIAEALAVAEVDPDDIGYVETHGTGTKLGDPLEVAALTKAFRRGTKRTGFCALGAVKTNVGHLDAAAGIAGFIKTVLTLRERTFFPTLHYRRANPQIDFPRSPFRVATNLADWSAPSHQTRRAGVSSFGIGGTNVHMVLEEAPSVASPTNRDTPVSSQLFVVSARTAEGRDELASALPAFPLDGHARDAAFTLATGRKAFSARAALVGACVASAQEISRDHADRPRSVAFLFPGQGAQTPGMAAGLYDQDPEFRAVIDRGAMTLQPHLNGRDIRPLLLGSPDDTAAAATLTRTSITQPALFLVSHALAQRWLALGVEPTVMLGHSIGEWVAACLAGVFSVEDALSLVALRGRTMEAQPAGAMLAVNLAETAIRENLPAGLTIAAVNAPDQTVLSGPTDSIEAHATRLQAQGVTALRLRTSHAFHSAAMQPAADALEAALRRITLHRPSRPWISNVTGTWITDDEAISPGYWARQLREPVRFSDGVETLLAQGPTVFLEVGPGRTATGLVRRHADWNDSHRVVASLPPPATAASLLPALGQLWCTGGAVDWHQFYAGETRRRVPLPTYPFGGDVYWIDAAIASSGDSTAPRAPAEWLHLPSWQRTGAPRPIAAVTDGAWAIVGGTASWRDAFHDHLQAAGAAVGEPGSARWIIDLRGTESDAGGTGGFENLRALAAQLAARDPVSASRLLIVTTGLAALAGEQAIQPEKSLLLGPARVLPREVSGCDTRIVDLIASTPLTPAMVVALLDEARSDDGGAVVLWRGGRRWTEAVNALPAPEPISTPTAAPTLITGGLGGLGFAVAQSMAAQADASLVLMGRSPLNESNRSKIATLRAQGATVEYHAIDVTETSALAALHDDLIARGVKCTRLIHAAGQPSSGTLLRSTAANSAAVLAPKVQGTIALWKIWGGDLSHGLVLMSSLSARLGEFGQADYAAANAFLDAFAVAHHTEDRPIISLAWDTWDEVGMAARLSTQPALATWYAERRSWMIKPVDGVNVLRIAIAQREPHVLIATHALEGRQVTPLEASAPAATVTGKPPTRHPRPNLPTAFTSPTSATETRLATIWSELLGIEPVGVQDNFFDLGGHSLLATQVIARLRDRTSSPVTLAAFFEHPTIHGLAELIDGNAVESSAPPPLSPRKHPDHTAPLSFAQESLWLLDRMAGGSVHYNEFGAQRIRGPLQPERLAAALRHVASRHEVLRTAFVEQAGNPVQRIMAVEELDWKLPVLDWSDQPDTTRANALTDLAATLVGTPFDLAQPPLLRARLVRHGESDHSLMIVVHHIVFDGWSSRNFFAEMLAAYAEQELPALAVQYADFAHWQRRSMDGPRRATLETFWREQMTPLSAPLALSTDRPRPTRQTFTGRRQAVVIDAELTAAISQLGRRHDASLFMTVLAGYAAVLARHAAQDEVVIGSPTAGRKQADLEPLIGYFVNPLPLRLAPGHAASFSALMRQTRETLLAAYAHQDLPFSQIVETVAPPRDPARSPLFQAMLVFQNRTPMPAAPAGWSIEAWEPTNGPARSDLDLYLWEQDDHLSGYFLYNTDLFDVGTVDRLTRRLVTFLTHATQTPDAPLGSLKMEASFVLPGLGSRRSRSTDS</sequence>
<dbReference type="Pfam" id="PF00668">
    <property type="entry name" value="Condensation"/>
    <property type="match status" value="1"/>
</dbReference>
<dbReference type="GO" id="GO:0031177">
    <property type="term" value="F:phosphopantetheine binding"/>
    <property type="evidence" value="ECO:0007669"/>
    <property type="project" value="InterPro"/>
</dbReference>
<dbReference type="InterPro" id="IPR032821">
    <property type="entry name" value="PKS_assoc"/>
</dbReference>
<dbReference type="Gene3D" id="1.10.1200.10">
    <property type="entry name" value="ACP-like"/>
    <property type="match status" value="1"/>
</dbReference>
<dbReference type="GO" id="GO:0004312">
    <property type="term" value="F:fatty acid synthase activity"/>
    <property type="evidence" value="ECO:0007669"/>
    <property type="project" value="TreeGrafter"/>
</dbReference>
<dbReference type="PROSITE" id="PS52004">
    <property type="entry name" value="KS3_2"/>
    <property type="match status" value="1"/>
</dbReference>
<feature type="domain" description="Carrier" evidence="9">
    <location>
        <begin position="1352"/>
        <end position="1427"/>
    </location>
</feature>